<dbReference type="Proteomes" id="UP000438429">
    <property type="component" value="Unassembled WGS sequence"/>
</dbReference>
<dbReference type="AlphaFoldDB" id="A0A6A4S798"/>
<accession>A0A6A4S798</accession>
<sequence>MMPGSEPEARVCHVVSGLTPKQTLHPLVFALDDDLHFPQHTLGLSQRRRVRPNVSLKQEEGSWALYQKRLVFLVTLV</sequence>
<organism evidence="1 2">
    <name type="scientific">Scophthalmus maximus</name>
    <name type="common">Turbot</name>
    <name type="synonym">Psetta maxima</name>
    <dbReference type="NCBI Taxonomy" id="52904"/>
    <lineage>
        <taxon>Eukaryota</taxon>
        <taxon>Metazoa</taxon>
        <taxon>Chordata</taxon>
        <taxon>Craniata</taxon>
        <taxon>Vertebrata</taxon>
        <taxon>Euteleostomi</taxon>
        <taxon>Actinopterygii</taxon>
        <taxon>Neopterygii</taxon>
        <taxon>Teleostei</taxon>
        <taxon>Neoteleostei</taxon>
        <taxon>Acanthomorphata</taxon>
        <taxon>Carangaria</taxon>
        <taxon>Pleuronectiformes</taxon>
        <taxon>Pleuronectoidei</taxon>
        <taxon>Scophthalmidae</taxon>
        <taxon>Scophthalmus</taxon>
    </lineage>
</organism>
<evidence type="ECO:0000313" key="2">
    <source>
        <dbReference type="Proteomes" id="UP000438429"/>
    </source>
</evidence>
<name>A0A6A4S798_SCOMX</name>
<proteinExistence type="predicted"/>
<gene>
    <name evidence="1" type="ORF">F2P81_015641</name>
</gene>
<evidence type="ECO:0000313" key="1">
    <source>
        <dbReference type="EMBL" id="KAF0031086.1"/>
    </source>
</evidence>
<comment type="caution">
    <text evidence="1">The sequence shown here is derived from an EMBL/GenBank/DDBJ whole genome shotgun (WGS) entry which is preliminary data.</text>
</comment>
<reference evidence="1 2" key="1">
    <citation type="submission" date="2019-06" db="EMBL/GenBank/DDBJ databases">
        <title>Draft genomes of female and male turbot (Scophthalmus maximus).</title>
        <authorList>
            <person name="Xu H."/>
            <person name="Xu X.-W."/>
            <person name="Shao C."/>
            <person name="Chen S."/>
        </authorList>
    </citation>
    <scope>NUCLEOTIDE SEQUENCE [LARGE SCALE GENOMIC DNA]</scope>
    <source>
        <strain evidence="1">Ysfricsl-2016a</strain>
        <tissue evidence="1">Blood</tissue>
    </source>
</reference>
<dbReference type="EMBL" id="VEVO01000014">
    <property type="protein sequence ID" value="KAF0031086.1"/>
    <property type="molecule type" value="Genomic_DNA"/>
</dbReference>
<protein>
    <submittedName>
        <fullName evidence="1">Uncharacterized protein</fullName>
    </submittedName>
</protein>